<keyword evidence="2" id="KW-0378">Hydrolase</keyword>
<sequence>SDPDVETLTLPLNYRSAPGICAVSSAIVQGKPWALAGEIVPAGPLKELSIENTKPQIIAYPNPELEAEAAILWAQELIYADPAVDPNEICIMARLHSSLHLAEIECIRKRIPYRKLAGGSFFEDKAIATLLAYMKVACLLDEDGRAFRKIINIPFRYIGAKFISDCAMEAQTNEISLLDSMLALQYDLNHPQRQALAGLVTLIKALNQMATTEGSPSKMLTKVVNDTDYIEDLRRNDGLGQEA</sequence>
<evidence type="ECO:0000256" key="3">
    <source>
        <dbReference type="ARBA" id="ARBA00022806"/>
    </source>
</evidence>
<organism evidence="6">
    <name type="scientific">marine sediment metagenome</name>
    <dbReference type="NCBI Taxonomy" id="412755"/>
    <lineage>
        <taxon>unclassified sequences</taxon>
        <taxon>metagenomes</taxon>
        <taxon>ecological metagenomes</taxon>
    </lineage>
</organism>
<dbReference type="InterPro" id="IPR027417">
    <property type="entry name" value="P-loop_NTPase"/>
</dbReference>
<protein>
    <recommendedName>
        <fullName evidence="5">UvrD-like helicase C-terminal domain-containing protein</fullName>
    </recommendedName>
</protein>
<dbReference type="GO" id="GO:0005524">
    <property type="term" value="F:ATP binding"/>
    <property type="evidence" value="ECO:0007669"/>
    <property type="project" value="UniProtKB-KW"/>
</dbReference>
<feature type="non-terminal residue" evidence="6">
    <location>
        <position position="1"/>
    </location>
</feature>
<reference evidence="6" key="1">
    <citation type="journal article" date="2014" name="Front. Microbiol.">
        <title>High frequency of phylogenetically diverse reductive dehalogenase-homologous genes in deep subseafloor sedimentary metagenomes.</title>
        <authorList>
            <person name="Kawai M."/>
            <person name="Futagami T."/>
            <person name="Toyoda A."/>
            <person name="Takaki Y."/>
            <person name="Nishi S."/>
            <person name="Hori S."/>
            <person name="Arai W."/>
            <person name="Tsubouchi T."/>
            <person name="Morono Y."/>
            <person name="Uchiyama I."/>
            <person name="Ito T."/>
            <person name="Fujiyama A."/>
            <person name="Inagaki F."/>
            <person name="Takami H."/>
        </authorList>
    </citation>
    <scope>NUCLEOTIDE SEQUENCE</scope>
    <source>
        <strain evidence="6">Expedition CK06-06</strain>
    </source>
</reference>
<name>X0WYG8_9ZZZZ</name>
<dbReference type="InterPro" id="IPR000212">
    <property type="entry name" value="DNA_helicase_UvrD/REP"/>
</dbReference>
<evidence type="ECO:0000256" key="2">
    <source>
        <dbReference type="ARBA" id="ARBA00022801"/>
    </source>
</evidence>
<feature type="non-terminal residue" evidence="6">
    <location>
        <position position="243"/>
    </location>
</feature>
<evidence type="ECO:0000313" key="6">
    <source>
        <dbReference type="EMBL" id="GAG35974.1"/>
    </source>
</evidence>
<dbReference type="PROSITE" id="PS51217">
    <property type="entry name" value="UVRD_HELICASE_CTER"/>
    <property type="match status" value="1"/>
</dbReference>
<evidence type="ECO:0000259" key="5">
    <source>
        <dbReference type="PROSITE" id="PS51217"/>
    </source>
</evidence>
<evidence type="ECO:0000256" key="4">
    <source>
        <dbReference type="ARBA" id="ARBA00022840"/>
    </source>
</evidence>
<comment type="caution">
    <text evidence="6">The sequence shown here is derived from an EMBL/GenBank/DDBJ whole genome shotgun (WGS) entry which is preliminary data.</text>
</comment>
<evidence type="ECO:0000256" key="1">
    <source>
        <dbReference type="ARBA" id="ARBA00022741"/>
    </source>
</evidence>
<keyword evidence="1" id="KW-0547">Nucleotide-binding</keyword>
<dbReference type="GO" id="GO:0016787">
    <property type="term" value="F:hydrolase activity"/>
    <property type="evidence" value="ECO:0007669"/>
    <property type="project" value="UniProtKB-KW"/>
</dbReference>
<accession>X0WYG8</accession>
<keyword evidence="4" id="KW-0067">ATP-binding</keyword>
<dbReference type="Pfam" id="PF13361">
    <property type="entry name" value="UvrD_C"/>
    <property type="match status" value="1"/>
</dbReference>
<dbReference type="EMBL" id="BARS01048390">
    <property type="protein sequence ID" value="GAG35974.1"/>
    <property type="molecule type" value="Genomic_DNA"/>
</dbReference>
<dbReference type="GO" id="GO:0003677">
    <property type="term" value="F:DNA binding"/>
    <property type="evidence" value="ECO:0007669"/>
    <property type="project" value="InterPro"/>
</dbReference>
<dbReference type="PANTHER" id="PTHR11070:SF2">
    <property type="entry name" value="ATP-DEPENDENT DNA HELICASE SRS2"/>
    <property type="match status" value="1"/>
</dbReference>
<dbReference type="GO" id="GO:0043138">
    <property type="term" value="F:3'-5' DNA helicase activity"/>
    <property type="evidence" value="ECO:0007669"/>
    <property type="project" value="TreeGrafter"/>
</dbReference>
<dbReference type="SUPFAM" id="SSF52540">
    <property type="entry name" value="P-loop containing nucleoside triphosphate hydrolases"/>
    <property type="match status" value="1"/>
</dbReference>
<gene>
    <name evidence="6" type="ORF">S01H1_72536</name>
</gene>
<dbReference type="Gene3D" id="3.40.50.300">
    <property type="entry name" value="P-loop containing nucleotide triphosphate hydrolases"/>
    <property type="match status" value="1"/>
</dbReference>
<keyword evidence="3" id="KW-0347">Helicase</keyword>
<dbReference type="PANTHER" id="PTHR11070">
    <property type="entry name" value="UVRD / RECB / PCRA DNA HELICASE FAMILY MEMBER"/>
    <property type="match status" value="1"/>
</dbReference>
<feature type="domain" description="UvrD-like helicase C-terminal" evidence="5">
    <location>
        <begin position="18"/>
        <end position="243"/>
    </location>
</feature>
<dbReference type="InterPro" id="IPR014017">
    <property type="entry name" value="DNA_helicase_UvrD-like_C"/>
</dbReference>
<proteinExistence type="predicted"/>
<dbReference type="Gene3D" id="1.10.486.10">
    <property type="entry name" value="PCRA, domain 4"/>
    <property type="match status" value="1"/>
</dbReference>
<dbReference type="AlphaFoldDB" id="X0WYG8"/>
<dbReference type="GO" id="GO:0000725">
    <property type="term" value="P:recombinational repair"/>
    <property type="evidence" value="ECO:0007669"/>
    <property type="project" value="TreeGrafter"/>
</dbReference>